<dbReference type="EMBL" id="SDOX01000166">
    <property type="protein sequence ID" value="TFJ80427.1"/>
    <property type="molecule type" value="Genomic_DNA"/>
</dbReference>
<feature type="compositionally biased region" description="Pro residues" evidence="1">
    <location>
        <begin position="444"/>
        <end position="454"/>
    </location>
</feature>
<name>A0A4D9CQY3_9STRA</name>
<feature type="region of interest" description="Disordered" evidence="1">
    <location>
        <begin position="259"/>
        <end position="288"/>
    </location>
</feature>
<evidence type="ECO:0000313" key="4">
    <source>
        <dbReference type="Proteomes" id="UP000355283"/>
    </source>
</evidence>
<feature type="compositionally biased region" description="Low complexity" evidence="1">
    <location>
        <begin position="432"/>
        <end position="443"/>
    </location>
</feature>
<dbReference type="PANTHER" id="PTHR21530:SF0">
    <property type="entry name" value="TRAB FAMILY PROTEIN"/>
    <property type="match status" value="1"/>
</dbReference>
<sequence length="637" mass="66508">MDSCLAGKALRNGNGMIGAPLEGTMPHGQSRPSRSIPRSIPGALLFLFVVSLLPCAIVGFSSQAWVRGWPTLPFSVNAASATTSAFPSSSSSSSSSSSPASPSPFPSSASSLSPFPFAPSHQSALPDPSIHPPGHSLPPRVHTSSSLPPSVPLPPHAARLQDLVDAGVLTVITRRPDYKDRRGDAYHEPEEIYLIGTAHTSQDSAAAVARVIREVHPCNVVLEMCKSRSGLTTLNDSTLLDDVSFPNLLRSAFFGARTPSTGSDGGPDASVGSTATSPPSSSTSSPQALALDRSLRLAGGRGPLLLQYCLVSAVKQLGKLLRLQFGEEFRAARQASVEVGAQVVLGDRPIELTLRRAWAAMTREERGVLILAMAALLLGVRPKGGREGGRERGGEGGAEEVVSAAWSTFLDPSFPGASLPPMFTRASPLTGSATPSVLTSSSPSTPPSTAPSLPPSSSVSGLEIRGFQGASAELLESLQRFSVYLPSLYTALIQERDRYLAWATKRSKAVNRSKRVVAVMGALHVPGVIAAIHADNGGDTLTFSTVARLPAVDREKGGGKGGVALTREYRQVLGCLVWAWGREAGPKILRDVAIGVVTGEIISMGWRLWGEEVMASVVASIGQVVGGATGGAVHPLL</sequence>
<dbReference type="PANTHER" id="PTHR21530">
    <property type="entry name" value="PHEROMONE SHUTDOWN PROTEIN"/>
    <property type="match status" value="1"/>
</dbReference>
<feature type="region of interest" description="Disordered" evidence="1">
    <location>
        <begin position="16"/>
        <end position="35"/>
    </location>
</feature>
<keyword evidence="2" id="KW-1133">Transmembrane helix</keyword>
<dbReference type="OrthoDB" id="45039at2759"/>
<gene>
    <name evidence="3" type="ORF">NSK_008168</name>
</gene>
<keyword evidence="4" id="KW-1185">Reference proteome</keyword>
<comment type="caution">
    <text evidence="3">The sequence shown here is derived from an EMBL/GenBank/DDBJ whole genome shotgun (WGS) entry which is preliminary data.</text>
</comment>
<organism evidence="3 4">
    <name type="scientific">Nannochloropsis salina CCMP1776</name>
    <dbReference type="NCBI Taxonomy" id="1027361"/>
    <lineage>
        <taxon>Eukaryota</taxon>
        <taxon>Sar</taxon>
        <taxon>Stramenopiles</taxon>
        <taxon>Ochrophyta</taxon>
        <taxon>Eustigmatophyceae</taxon>
        <taxon>Eustigmatales</taxon>
        <taxon>Monodopsidaceae</taxon>
        <taxon>Microchloropsis</taxon>
        <taxon>Microchloropsis salina</taxon>
    </lineage>
</organism>
<dbReference type="AlphaFoldDB" id="A0A4D9CQY3"/>
<dbReference type="Proteomes" id="UP000355283">
    <property type="component" value="Unassembled WGS sequence"/>
</dbReference>
<keyword evidence="2" id="KW-0472">Membrane</keyword>
<feature type="region of interest" description="Disordered" evidence="1">
    <location>
        <begin position="430"/>
        <end position="458"/>
    </location>
</feature>
<evidence type="ECO:0008006" key="5">
    <source>
        <dbReference type="Google" id="ProtNLM"/>
    </source>
</evidence>
<feature type="region of interest" description="Disordered" evidence="1">
    <location>
        <begin position="85"/>
        <end position="154"/>
    </location>
</feature>
<keyword evidence="2" id="KW-0812">Transmembrane</keyword>
<evidence type="ECO:0000313" key="3">
    <source>
        <dbReference type="EMBL" id="TFJ80427.1"/>
    </source>
</evidence>
<reference evidence="3 4" key="1">
    <citation type="submission" date="2019-01" db="EMBL/GenBank/DDBJ databases">
        <title>Nuclear Genome Assembly of the Microalgal Biofuel strain Nannochloropsis salina CCMP1776.</title>
        <authorList>
            <person name="Hovde B."/>
        </authorList>
    </citation>
    <scope>NUCLEOTIDE SEQUENCE [LARGE SCALE GENOMIC DNA]</scope>
    <source>
        <strain evidence="3 4">CCMP1776</strain>
    </source>
</reference>
<dbReference type="InterPro" id="IPR046345">
    <property type="entry name" value="TraB_PrgY-like"/>
</dbReference>
<evidence type="ECO:0000256" key="2">
    <source>
        <dbReference type="SAM" id="Phobius"/>
    </source>
</evidence>
<accession>A0A4D9CQY3</accession>
<feature type="transmembrane region" description="Helical" evidence="2">
    <location>
        <begin position="43"/>
        <end position="66"/>
    </location>
</feature>
<proteinExistence type="predicted"/>
<dbReference type="CDD" id="cd14726">
    <property type="entry name" value="TraB_PrgY-like"/>
    <property type="match status" value="1"/>
</dbReference>
<protein>
    <recommendedName>
        <fullName evidence="5">TraB domain-containing protein</fullName>
    </recommendedName>
</protein>
<feature type="compositionally biased region" description="Low complexity" evidence="1">
    <location>
        <begin position="85"/>
        <end position="120"/>
    </location>
</feature>
<evidence type="ECO:0000256" key="1">
    <source>
        <dbReference type="SAM" id="MobiDB-lite"/>
    </source>
</evidence>
<feature type="compositionally biased region" description="Low complexity" evidence="1">
    <location>
        <begin position="273"/>
        <end position="286"/>
    </location>
</feature>